<dbReference type="OrthoDB" id="7064009at2"/>
<organism evidence="3 4">
    <name type="scientific">Mycobacterium lentiflavum</name>
    <dbReference type="NCBI Taxonomy" id="141349"/>
    <lineage>
        <taxon>Bacteria</taxon>
        <taxon>Bacillati</taxon>
        <taxon>Actinomycetota</taxon>
        <taxon>Actinomycetes</taxon>
        <taxon>Mycobacteriales</taxon>
        <taxon>Mycobacteriaceae</taxon>
        <taxon>Mycobacterium</taxon>
        <taxon>Mycobacterium simiae complex</taxon>
    </lineage>
</organism>
<dbReference type="Gene3D" id="3.40.50.720">
    <property type="entry name" value="NAD(P)-binding Rossmann-like Domain"/>
    <property type="match status" value="1"/>
</dbReference>
<dbReference type="STRING" id="141349.BN1232_05877"/>
<dbReference type="EMBL" id="CTEE01000002">
    <property type="protein sequence ID" value="CQD23817.1"/>
    <property type="molecule type" value="Genomic_DNA"/>
</dbReference>
<dbReference type="Proteomes" id="UP000199251">
    <property type="component" value="Unassembled WGS sequence"/>
</dbReference>
<dbReference type="PANTHER" id="PTHR24321">
    <property type="entry name" value="DEHYDROGENASES, SHORT CHAIN"/>
    <property type="match status" value="1"/>
</dbReference>
<dbReference type="PRINTS" id="PR00080">
    <property type="entry name" value="SDRFAMILY"/>
</dbReference>
<evidence type="ECO:0000313" key="4">
    <source>
        <dbReference type="Proteomes" id="UP000199251"/>
    </source>
</evidence>
<dbReference type="Pfam" id="PF13561">
    <property type="entry name" value="adh_short_C2"/>
    <property type="match status" value="1"/>
</dbReference>
<dbReference type="NCBIfam" id="NF005559">
    <property type="entry name" value="PRK07231.1"/>
    <property type="match status" value="1"/>
</dbReference>
<dbReference type="SUPFAM" id="SSF51735">
    <property type="entry name" value="NAD(P)-binding Rossmann-fold domains"/>
    <property type="match status" value="1"/>
</dbReference>
<dbReference type="InterPro" id="IPR036291">
    <property type="entry name" value="NAD(P)-bd_dom_sf"/>
</dbReference>
<reference evidence="3 4" key="1">
    <citation type="submission" date="2015-03" db="EMBL/GenBank/DDBJ databases">
        <authorList>
            <person name="Urmite Genomes"/>
        </authorList>
    </citation>
    <scope>NUCLEOTIDE SEQUENCE [LARGE SCALE GENOMIC DNA]</scope>
    <source>
        <strain evidence="3 4">CSUR P1491</strain>
    </source>
</reference>
<dbReference type="GO" id="GO:0016491">
    <property type="term" value="F:oxidoreductase activity"/>
    <property type="evidence" value="ECO:0007669"/>
    <property type="project" value="UniProtKB-KW"/>
</dbReference>
<evidence type="ECO:0000256" key="2">
    <source>
        <dbReference type="ARBA" id="ARBA00023002"/>
    </source>
</evidence>
<comment type="similarity">
    <text evidence="1">Belongs to the short-chain dehydrogenases/reductases (SDR) family.</text>
</comment>
<gene>
    <name evidence="3" type="ORF">BN1232_05877</name>
</gene>
<evidence type="ECO:0000313" key="3">
    <source>
        <dbReference type="EMBL" id="CQD23817.1"/>
    </source>
</evidence>
<name>A0A0E4CR84_MYCLN</name>
<dbReference type="RefSeq" id="WP_090609710.1">
    <property type="nucleotide sequence ID" value="NZ_CTEE01000002.1"/>
</dbReference>
<sequence length="250" mass="25895">MTNRLEGKVALITGAARGQGAAEARLFAAEGASVAITDVRDDALGVLEKELLDSGATVLATRLDVTAEADWTRVVAEATDTFGHLNVLVNNAGILNMAGVEETSLELWNRIVSVNQTGVWLGMKYTIPAMRKTGGGSIVNVSSIYGLIGSGAAAAYQATKGAVRLLTKTAAVQYAPEGIRVNSLHPGVIDTGMVDEQVPADLMPALTAATPLGRMGKPEEIAYGALFLASDESSFATGSELVLDGGYTAQ</sequence>
<dbReference type="PANTHER" id="PTHR24321:SF15">
    <property type="entry name" value="OXIDOREDUCTASE UCPA"/>
    <property type="match status" value="1"/>
</dbReference>
<keyword evidence="2" id="KW-0560">Oxidoreductase</keyword>
<dbReference type="FunFam" id="3.40.50.720:FF:000084">
    <property type="entry name" value="Short-chain dehydrogenase reductase"/>
    <property type="match status" value="1"/>
</dbReference>
<evidence type="ECO:0000256" key="1">
    <source>
        <dbReference type="ARBA" id="ARBA00006484"/>
    </source>
</evidence>
<proteinExistence type="inferred from homology"/>
<protein>
    <submittedName>
        <fullName evidence="3">2,5-dichloro-2,5-cyclohexadiene-1,4-diol dehydrogenase</fullName>
    </submittedName>
</protein>
<dbReference type="AlphaFoldDB" id="A0A0E4CR84"/>
<dbReference type="PRINTS" id="PR00081">
    <property type="entry name" value="GDHRDH"/>
</dbReference>
<accession>A0A0E4CR84</accession>
<dbReference type="InterPro" id="IPR002347">
    <property type="entry name" value="SDR_fam"/>
</dbReference>